<protein>
    <submittedName>
        <fullName evidence="1">Uncharacterized protein</fullName>
    </submittedName>
</protein>
<dbReference type="EMBL" id="CP163444">
    <property type="protein sequence ID" value="XDQ75094.1"/>
    <property type="molecule type" value="Genomic_DNA"/>
</dbReference>
<proteinExistence type="predicted"/>
<organism evidence="1">
    <name type="scientific">Streptomyces sp. R44</name>
    <dbReference type="NCBI Taxonomy" id="3238633"/>
    <lineage>
        <taxon>Bacteria</taxon>
        <taxon>Bacillati</taxon>
        <taxon>Actinomycetota</taxon>
        <taxon>Actinomycetes</taxon>
        <taxon>Kitasatosporales</taxon>
        <taxon>Streptomycetaceae</taxon>
        <taxon>Streptomyces</taxon>
    </lineage>
</organism>
<sequence>MATGDGTEYDGTAAVHGRDCLMLTDATAGEAARFLLWLRDGHLPAPDRVRFSSEPAVERGIEADWRLPARGDAALLADELRHHLTVADGT</sequence>
<name>A0AB39TC82_9ACTN</name>
<dbReference type="AlphaFoldDB" id="A0AB39TC82"/>
<accession>A0AB39TC82</accession>
<dbReference type="RefSeq" id="WP_369147610.1">
    <property type="nucleotide sequence ID" value="NZ_CP163444.1"/>
</dbReference>
<evidence type="ECO:0000313" key="1">
    <source>
        <dbReference type="EMBL" id="XDQ75094.1"/>
    </source>
</evidence>
<gene>
    <name evidence="1" type="ORF">AB5J54_33210</name>
</gene>
<reference evidence="1" key="1">
    <citation type="submission" date="2024-07" db="EMBL/GenBank/DDBJ databases">
        <authorList>
            <person name="Yu S.T."/>
        </authorList>
    </citation>
    <scope>NUCLEOTIDE SEQUENCE</scope>
    <source>
        <strain evidence="1">R44</strain>
    </source>
</reference>